<sequence length="126" mass="15332">MLLIFIAGFTLILYHEITIEQHLPSYGLHFIFSRIDYRCYWRFRIYPSYPWRLSGGHLALCPTPRLHNSWGLVFKPNRVIVYLYCRAPSTHSLFKILKFRTTYACEADFWKHFWSPRYSCLYPWRS</sequence>
<name>A0A368ZF50_9FLAO</name>
<reference evidence="1 2" key="1">
    <citation type="submission" date="2018-07" db="EMBL/GenBank/DDBJ databases">
        <title>Genomic Encyclopedia of Type Strains, Phase III (KMG-III): the genomes of soil and plant-associated and newly described type strains.</title>
        <authorList>
            <person name="Whitman W."/>
        </authorList>
    </citation>
    <scope>NUCLEOTIDE SEQUENCE [LARGE SCALE GENOMIC DNA]</scope>
    <source>
        <strain evidence="1 2">CECT 7958</strain>
    </source>
</reference>
<gene>
    <name evidence="1" type="ORF">DFQ08_102177</name>
</gene>
<accession>A0A368ZF50</accession>
<keyword evidence="2" id="KW-1185">Reference proteome</keyword>
<comment type="caution">
    <text evidence="1">The sequence shown here is derived from an EMBL/GenBank/DDBJ whole genome shotgun (WGS) entry which is preliminary data.</text>
</comment>
<evidence type="ECO:0000313" key="2">
    <source>
        <dbReference type="Proteomes" id="UP000253436"/>
    </source>
</evidence>
<dbReference type="EMBL" id="QPJO01000002">
    <property type="protein sequence ID" value="RCW92154.1"/>
    <property type="molecule type" value="Genomic_DNA"/>
</dbReference>
<evidence type="ECO:0000313" key="1">
    <source>
        <dbReference type="EMBL" id="RCW92154.1"/>
    </source>
</evidence>
<organism evidence="1 2">
    <name type="scientific">Winogradskyella arenosi</name>
    <dbReference type="NCBI Taxonomy" id="533325"/>
    <lineage>
        <taxon>Bacteria</taxon>
        <taxon>Pseudomonadati</taxon>
        <taxon>Bacteroidota</taxon>
        <taxon>Flavobacteriia</taxon>
        <taxon>Flavobacteriales</taxon>
        <taxon>Flavobacteriaceae</taxon>
        <taxon>Winogradskyella</taxon>
    </lineage>
</organism>
<dbReference type="AlphaFoldDB" id="A0A368ZF50"/>
<protein>
    <submittedName>
        <fullName evidence="1">Uncharacterized protein</fullName>
    </submittedName>
</protein>
<proteinExistence type="predicted"/>
<dbReference type="Proteomes" id="UP000253436">
    <property type="component" value="Unassembled WGS sequence"/>
</dbReference>